<name>A0A3E0VAB0_9MICO</name>
<dbReference type="AlphaFoldDB" id="A0A3E0VAB0"/>
<evidence type="ECO:0000313" key="2">
    <source>
        <dbReference type="Proteomes" id="UP000256709"/>
    </source>
</evidence>
<dbReference type="EMBL" id="NBXA01000050">
    <property type="protein sequence ID" value="RFA06786.1"/>
    <property type="molecule type" value="Genomic_DNA"/>
</dbReference>
<organism evidence="1 2">
    <name type="scientific">Subtercola boreus</name>
    <dbReference type="NCBI Taxonomy" id="120213"/>
    <lineage>
        <taxon>Bacteria</taxon>
        <taxon>Bacillati</taxon>
        <taxon>Actinomycetota</taxon>
        <taxon>Actinomycetes</taxon>
        <taxon>Micrococcales</taxon>
        <taxon>Microbacteriaceae</taxon>
        <taxon>Subtercola</taxon>
    </lineage>
</organism>
<proteinExistence type="predicted"/>
<dbReference type="RefSeq" id="WP_116284760.1">
    <property type="nucleotide sequence ID" value="NZ_NBXA01000050.1"/>
</dbReference>
<protein>
    <submittedName>
        <fullName evidence="1">Uncharacterized protein</fullName>
    </submittedName>
</protein>
<gene>
    <name evidence="1" type="ORF">B7R21_18610</name>
</gene>
<dbReference type="Proteomes" id="UP000256709">
    <property type="component" value="Unassembled WGS sequence"/>
</dbReference>
<evidence type="ECO:0000313" key="1">
    <source>
        <dbReference type="EMBL" id="RFA06786.1"/>
    </source>
</evidence>
<sequence>MSSFYRNIRSKPTIVLATVCAILLAAVITTSLIFAASARSVSLEDVTAEVTTGVDDLQDQLPTSAVDKSTDITRTEPCPDGSAGELIRLTRTVTTVAGFDAPQWVRELSGKYNATEGWSARLRTGGASDHLTLTLVDRKLMLYTLATGSSGEKGQLTIGATSRCSTK</sequence>
<reference evidence="1 2" key="1">
    <citation type="submission" date="2017-04" db="EMBL/GenBank/DDBJ databases">
        <title>Comparative genome analysis of Subtercola boreus.</title>
        <authorList>
            <person name="Cho Y.-J."/>
            <person name="Cho A."/>
            <person name="Kim O.-S."/>
            <person name="Lee J.-I."/>
        </authorList>
    </citation>
    <scope>NUCLEOTIDE SEQUENCE [LARGE SCALE GENOMIC DNA]</scope>
    <source>
        <strain evidence="1 2">P27444</strain>
    </source>
</reference>
<accession>A0A3E0VAB0</accession>
<comment type="caution">
    <text evidence="1">The sequence shown here is derived from an EMBL/GenBank/DDBJ whole genome shotgun (WGS) entry which is preliminary data.</text>
</comment>
<dbReference type="OrthoDB" id="5118370at2"/>